<evidence type="ECO:0000313" key="7">
    <source>
        <dbReference type="Proteomes" id="UP000006727"/>
    </source>
</evidence>
<dbReference type="Gramene" id="Pp3c23_3420V3.7">
    <property type="protein sequence ID" value="Pp3c23_3420V3.7"/>
    <property type="gene ID" value="Pp3c23_3420"/>
</dbReference>
<dbReference type="Proteomes" id="UP000006727">
    <property type="component" value="Chromosome 23"/>
</dbReference>
<feature type="region of interest" description="Disordered" evidence="5">
    <location>
        <begin position="1961"/>
        <end position="2020"/>
    </location>
</feature>
<organism evidence="6 7">
    <name type="scientific">Physcomitrium patens</name>
    <name type="common">Spreading-leaved earth moss</name>
    <name type="synonym">Physcomitrella patens</name>
    <dbReference type="NCBI Taxonomy" id="3218"/>
    <lineage>
        <taxon>Eukaryota</taxon>
        <taxon>Viridiplantae</taxon>
        <taxon>Streptophyta</taxon>
        <taxon>Embryophyta</taxon>
        <taxon>Bryophyta</taxon>
        <taxon>Bryophytina</taxon>
        <taxon>Bryopsida</taxon>
        <taxon>Funariidae</taxon>
        <taxon>Funariales</taxon>
        <taxon>Funariaceae</taxon>
        <taxon>Physcomitrium</taxon>
    </lineage>
</organism>
<feature type="compositionally biased region" description="Polar residues" evidence="5">
    <location>
        <begin position="2003"/>
        <end position="2015"/>
    </location>
</feature>
<feature type="compositionally biased region" description="Basic and acidic residues" evidence="5">
    <location>
        <begin position="1177"/>
        <end position="1190"/>
    </location>
</feature>
<feature type="compositionally biased region" description="Polar residues" evidence="5">
    <location>
        <begin position="1962"/>
        <end position="1988"/>
    </location>
</feature>
<dbReference type="EnsemblPlants" id="Pp3c23_3420V3.5">
    <property type="protein sequence ID" value="Pp3c23_3420V3.5"/>
    <property type="gene ID" value="Pp3c23_3420"/>
</dbReference>
<reference evidence="6" key="3">
    <citation type="submission" date="2020-12" db="UniProtKB">
        <authorList>
            <consortium name="EnsemblPlants"/>
        </authorList>
    </citation>
    <scope>IDENTIFICATION</scope>
</reference>
<evidence type="ECO:0000256" key="1">
    <source>
        <dbReference type="ARBA" id="ARBA00004123"/>
    </source>
</evidence>
<keyword evidence="3" id="KW-0813">Transport</keyword>
<dbReference type="Gramene" id="Pp3c23_3420V3.6">
    <property type="protein sequence ID" value="Pp3c23_3420V3.6"/>
    <property type="gene ID" value="Pp3c23_3420"/>
</dbReference>
<feature type="region of interest" description="Disordered" evidence="5">
    <location>
        <begin position="1177"/>
        <end position="1201"/>
    </location>
</feature>
<proteinExistence type="inferred from homology"/>
<dbReference type="Gramene" id="Pp3c23_3420V3.2">
    <property type="protein sequence ID" value="Pp3c23_3420V3.2"/>
    <property type="gene ID" value="Pp3c23_3420"/>
</dbReference>
<evidence type="ECO:0000256" key="5">
    <source>
        <dbReference type="SAM" id="MobiDB-lite"/>
    </source>
</evidence>
<dbReference type="EnsemblPlants" id="Pp3c23_3420V3.2">
    <property type="protein sequence ID" value="Pp3c23_3420V3.2"/>
    <property type="gene ID" value="Pp3c23_3420"/>
</dbReference>
<dbReference type="Gramene" id="Pp3c23_3420V3.5">
    <property type="protein sequence ID" value="Pp3c23_3420V3.5"/>
    <property type="gene ID" value="Pp3c23_3420"/>
</dbReference>
<dbReference type="EnsemblPlants" id="Pp3c23_3420V3.4">
    <property type="protein sequence ID" value="Pp3c23_3420V3.4"/>
    <property type="gene ID" value="Pp3c23_3420"/>
</dbReference>
<feature type="region of interest" description="Disordered" evidence="5">
    <location>
        <begin position="1874"/>
        <end position="1946"/>
    </location>
</feature>
<dbReference type="PANTHER" id="PTHR31344">
    <property type="entry name" value="NUCLEAR PORE COMPLEX PROTEIN NUP205"/>
    <property type="match status" value="1"/>
</dbReference>
<dbReference type="GeneID" id="112276019"/>
<comment type="subcellular location">
    <subcellularLocation>
        <location evidence="1">Nucleus</location>
    </subcellularLocation>
</comment>
<dbReference type="PANTHER" id="PTHR31344:SF0">
    <property type="entry name" value="NUCLEAR PORE COMPLEX PROTEIN NUP205"/>
    <property type="match status" value="1"/>
</dbReference>
<feature type="region of interest" description="Disordered" evidence="5">
    <location>
        <begin position="1364"/>
        <end position="1386"/>
    </location>
</feature>
<reference evidence="6 7" key="2">
    <citation type="journal article" date="2018" name="Plant J.">
        <title>The Physcomitrella patens chromosome-scale assembly reveals moss genome structure and evolution.</title>
        <authorList>
            <person name="Lang D."/>
            <person name="Ullrich K.K."/>
            <person name="Murat F."/>
            <person name="Fuchs J."/>
            <person name="Jenkins J."/>
            <person name="Haas F.B."/>
            <person name="Piednoel M."/>
            <person name="Gundlach H."/>
            <person name="Van Bel M."/>
            <person name="Meyberg R."/>
            <person name="Vives C."/>
            <person name="Morata J."/>
            <person name="Symeonidi A."/>
            <person name="Hiss M."/>
            <person name="Muchero W."/>
            <person name="Kamisugi Y."/>
            <person name="Saleh O."/>
            <person name="Blanc G."/>
            <person name="Decker E.L."/>
            <person name="van Gessel N."/>
            <person name="Grimwood J."/>
            <person name="Hayes R.D."/>
            <person name="Graham S.W."/>
            <person name="Gunter L.E."/>
            <person name="McDaniel S.F."/>
            <person name="Hoernstein S.N.W."/>
            <person name="Larsson A."/>
            <person name="Li F.W."/>
            <person name="Perroud P.F."/>
            <person name="Phillips J."/>
            <person name="Ranjan P."/>
            <person name="Rokshar D.S."/>
            <person name="Rothfels C.J."/>
            <person name="Schneider L."/>
            <person name="Shu S."/>
            <person name="Stevenson D.W."/>
            <person name="Thummler F."/>
            <person name="Tillich M."/>
            <person name="Villarreal Aguilar J.C."/>
            <person name="Widiez T."/>
            <person name="Wong G.K."/>
            <person name="Wymore A."/>
            <person name="Zhang Y."/>
            <person name="Zimmer A.D."/>
            <person name="Quatrano R.S."/>
            <person name="Mayer K.F.X."/>
            <person name="Goodstein D."/>
            <person name="Casacuberta J.M."/>
            <person name="Vandepoele K."/>
            <person name="Reski R."/>
            <person name="Cuming A.C."/>
            <person name="Tuskan G.A."/>
            <person name="Maumus F."/>
            <person name="Salse J."/>
            <person name="Schmutz J."/>
            <person name="Rensing S.A."/>
        </authorList>
    </citation>
    <scope>NUCLEOTIDE SEQUENCE [LARGE SCALE GENOMIC DNA]</scope>
    <source>
        <strain evidence="6 7">cv. Gransden 2004</strain>
    </source>
</reference>
<comment type="similarity">
    <text evidence="2">Belongs to the NUP186/NUP192/NUP205 family.</text>
</comment>
<feature type="region of interest" description="Disordered" evidence="5">
    <location>
        <begin position="1847"/>
        <end position="1866"/>
    </location>
</feature>
<evidence type="ECO:0000256" key="3">
    <source>
        <dbReference type="ARBA" id="ARBA00022448"/>
    </source>
</evidence>
<keyword evidence="4" id="KW-0539">Nucleus</keyword>
<dbReference type="EMBL" id="ABEU02000023">
    <property type="status" value="NOT_ANNOTATED_CDS"/>
    <property type="molecule type" value="Genomic_DNA"/>
</dbReference>
<dbReference type="OrthoDB" id="2019644at2759"/>
<dbReference type="EnsemblPlants" id="Pp3c23_3420V3.6">
    <property type="protein sequence ID" value="Pp3c23_3420V3.6"/>
    <property type="gene ID" value="Pp3c23_3420"/>
</dbReference>
<dbReference type="EnsemblPlants" id="Pp3c23_3420V3.7">
    <property type="protein sequence ID" value="Pp3c23_3420V3.7"/>
    <property type="gene ID" value="Pp3c23_3420"/>
</dbReference>
<accession>A0A7I4FGI4</accession>
<sequence>MASSYRSLLATVKTELVEAKRASQHRIELFHALETFLPDFQAFLELSGPTAKDRAQVVNSQPTSLGNQDVQLVLMLSDAFKLNEVYCASLVASAHEKCNLHGCGRHEMMQILAGLWFTERDSLISSLQLLLHAVALDKELDPVFVAKVRVYIEKFLDAGIRTRIIRLIKGLNEDSTRIKDRGSETYIKDSTGALVERCAAIQKSRLSLCHCLYLSCFITPLNAQEVKDLYNLLKVCSNDGSLPHDVLKLQIAYTIMFSLTNALVSGAEGPEQTSVMLALDVNFCQEFQHLILDVSELKPLTEGFLEVIRLAWVTSRMIAKQATEVTKIGVYIEDDGVLYQCLNRAYDHDVFGFLSTQVFGTAAFQNDERASAFKYSTSLCKIIMALLSHPAGRQKIMDLKYASMRSLDMRTSHVNDPSQINKGQIHALQLQAQPLVSFLHFAREVFQRESELIIDNEDLWSFVQFAGGHTSYFTVVAFLDMLASLAECKGGARKVYDLLQKGTICNLGWQILFTSLVVYEQQLRSHVETSKGFFLPFSEGDARVLEAYLKVLKKVIENGDAMERMHWFGDVEPLFKMLPWQNVPPFLKGALRDAIAAFACVSSVMMQKVYGLLQEYDLPISITPFPTDRCGHHSPKQFLDMAYELNEVEAKQKEYLSIISYLKLRNVLTAHEFETRGGTCFDFFQFVRDQVFGRYGHRLYANPAEKWELVVAALHYFKILMSIYEPSNKHVRKDVDVGLSLDQSLPRMSTTPSAAEHTSANPVMELMKDLKNGEVIYANLMGILMLGVNSLSEQRASQLCGRILEDAISLSFQIFIHAFLKESQLGEACYPSLQQPLHETISQDPHQVVTLLEYVRYDKSKSIQRQSLKVMELLSAQVPTLVSVLQETKASLNIIEGYAACLDARILEAHPPENPDEDVGSLILRLLLVNLPRPSPNLTHLLLGFDVNQPMEKTTVQPNYHYSCLTVILHILDNLARPEVNARLHELCFQLLYELCVDSITCGPMVDLLRHGKYDFLPKTSRTSHDTCMERGNSSISGTDLCSSEAQDMDLQVCDFEPVAGSTPGTSSNSKPEVGFFNPAPLATRCTTKENGGPSAAGMAALRSSWIQRLFPGMMNEGARPFQSNVREQLVPPVYESTEPLLIEDVSKSFEEFGSSPELVGASRYQGRESFYDAVRSGKPEGGSHKEFQYERSNSSQPPPAAICRKGPVPAREGCRAAQGVENEYLCAEVGLMQDSVFPCENSTRVIDEPACVRLPLDSPRQQDLMLQNRMDCDAKVPPPNLKRYEETTIFQNMGRPLELKIQNESNLQISEAGDFPTEHEALKKNQVDTDRRSMPEEHYLIQSHLLVTNNVARRSQHHERNRYPLSGRTTCNKTAGQPGSLSTRLRMSGLPPADPTNEGYSEYSLGSRALGREEPREDIEHMDENVGYQLEHNINKGKNVDSSPLSPLPLFAPFKHSEKRRDAEFEGRSKMVLSLSGETLLTPLFPLGDYENDKINKQSGPDVHKDKFGSTIFSHYKPFFSHDNHPGVRGSETPLTLTPIFAPFKPKQDQNFSPSSLSKTEFLPVNLTGQDGANAVVQRTKVKVDVVSDLNLRQADHREQSGNQFTAHERVPSVYSSPPWAGVANRRDTAVFSTNFGPRFNGDEHRGVSPNICGSTFKEGKYTVNTSANELRSKKPSLEEERTDHGESSQIKKDLYVTESHNVQTSVSQGMRELFQFDNDLQQQLNTETKAMSQLKPWSNLVSEASSGSSPVLGDAVSCGIQRICLPSQSSEKLLTSTDSTMLVPPPKYLSKERHQQVKVDLEATSSSRVQGGNVLNEASALVKDVEEENSLFRKQTFGSTARLCDDAQRPDVSPRGKSFANKEAHGFSEEKNLCHQSGHAKCSDAQGVRQERSSKKRSHEARTGESNFASQNFESLHGAGPQIESGVEEDSRTTPRPQPWLQRWMPASKPAVPVFKVPQSYPSPMATEQSSLHANNPNLVQDSTPHGNRLDATGVDKQEQHMSSAGEGSSQWAGSDFDHYHRRSNPLRQGFYQLPSAAAMALVGAASKRAVPLPPQRSVGTRIAVWPAIAGMQLRRTKSGTREVSAPQVEVEVVVEEG</sequence>
<dbReference type="RefSeq" id="XP_024362713.1">
    <property type="nucleotide sequence ID" value="XM_024506945.2"/>
</dbReference>
<feature type="compositionally biased region" description="Basic and acidic residues" evidence="5">
    <location>
        <begin position="1672"/>
        <end position="1691"/>
    </location>
</feature>
<feature type="compositionally biased region" description="Polar residues" evidence="5">
    <location>
        <begin position="1368"/>
        <end position="1386"/>
    </location>
</feature>
<gene>
    <name evidence="6" type="primary">LOC112276019</name>
</gene>
<dbReference type="Pfam" id="PF11894">
    <property type="entry name" value="Nup192"/>
    <property type="match status" value="1"/>
</dbReference>
<evidence type="ECO:0000256" key="2">
    <source>
        <dbReference type="ARBA" id="ARBA00005892"/>
    </source>
</evidence>
<keyword evidence="7" id="KW-1185">Reference proteome</keyword>
<dbReference type="Gramene" id="Pp3c23_3420V3.4">
    <property type="protein sequence ID" value="Pp3c23_3420V3.4"/>
    <property type="gene ID" value="Pp3c23_3420"/>
</dbReference>
<reference evidence="6 7" key="1">
    <citation type="journal article" date="2008" name="Science">
        <title>The Physcomitrella genome reveals evolutionary insights into the conquest of land by plants.</title>
        <authorList>
            <person name="Rensing S."/>
            <person name="Lang D."/>
            <person name="Zimmer A."/>
            <person name="Terry A."/>
            <person name="Salamov A."/>
            <person name="Shapiro H."/>
            <person name="Nishiyama T."/>
            <person name="Perroud P.-F."/>
            <person name="Lindquist E."/>
            <person name="Kamisugi Y."/>
            <person name="Tanahashi T."/>
            <person name="Sakakibara K."/>
            <person name="Fujita T."/>
            <person name="Oishi K."/>
            <person name="Shin-I T."/>
            <person name="Kuroki Y."/>
            <person name="Toyoda A."/>
            <person name="Suzuki Y."/>
            <person name="Hashimoto A."/>
            <person name="Yamaguchi K."/>
            <person name="Sugano A."/>
            <person name="Kohara Y."/>
            <person name="Fujiyama A."/>
            <person name="Anterola A."/>
            <person name="Aoki S."/>
            <person name="Ashton N."/>
            <person name="Barbazuk W.B."/>
            <person name="Barker E."/>
            <person name="Bennetzen J."/>
            <person name="Bezanilla M."/>
            <person name="Blankenship R."/>
            <person name="Cho S.H."/>
            <person name="Dutcher S."/>
            <person name="Estelle M."/>
            <person name="Fawcett J.A."/>
            <person name="Gundlach H."/>
            <person name="Hanada K."/>
            <person name="Heyl A."/>
            <person name="Hicks K.A."/>
            <person name="Hugh J."/>
            <person name="Lohr M."/>
            <person name="Mayer K."/>
            <person name="Melkozernov A."/>
            <person name="Murata T."/>
            <person name="Nelson D."/>
            <person name="Pils B."/>
            <person name="Prigge M."/>
            <person name="Reiss B."/>
            <person name="Renner T."/>
            <person name="Rombauts S."/>
            <person name="Rushton P."/>
            <person name="Sanderfoot A."/>
            <person name="Schween G."/>
            <person name="Shiu S.-H."/>
            <person name="Stueber K."/>
            <person name="Theodoulou F.L."/>
            <person name="Tu H."/>
            <person name="Van de Peer Y."/>
            <person name="Verrier P.J."/>
            <person name="Waters E."/>
            <person name="Wood A."/>
            <person name="Yang L."/>
            <person name="Cove D."/>
            <person name="Cuming A."/>
            <person name="Hasebe M."/>
            <person name="Lucas S."/>
            <person name="Mishler D.B."/>
            <person name="Reski R."/>
            <person name="Grigoriev I."/>
            <person name="Quatrano R.S."/>
            <person name="Boore J.L."/>
        </authorList>
    </citation>
    <scope>NUCLEOTIDE SEQUENCE [LARGE SCALE GENOMIC DNA]</scope>
    <source>
        <strain evidence="6 7">cv. Gransden 2004</strain>
    </source>
</reference>
<evidence type="ECO:0000313" key="6">
    <source>
        <dbReference type="EnsemblPlants" id="Pp3c23_3420V3.5"/>
    </source>
</evidence>
<dbReference type="GO" id="GO:0005643">
    <property type="term" value="C:nuclear pore"/>
    <property type="evidence" value="ECO:0007669"/>
    <property type="project" value="InterPro"/>
</dbReference>
<dbReference type="InterPro" id="IPR021827">
    <property type="entry name" value="Nup186/Nup192/Nup205"/>
</dbReference>
<feature type="region of interest" description="Disordered" evidence="5">
    <location>
        <begin position="1668"/>
        <end position="1691"/>
    </location>
</feature>
<protein>
    <submittedName>
        <fullName evidence="6">Uncharacterized protein</fullName>
    </submittedName>
</protein>
<feature type="compositionally biased region" description="Polar residues" evidence="5">
    <location>
        <begin position="1906"/>
        <end position="1916"/>
    </location>
</feature>
<dbReference type="KEGG" id="ppp:112276019"/>
<name>A0A7I4FGI4_PHYPA</name>
<dbReference type="Gramene" id="Pp3c23_3420V3.3">
    <property type="protein sequence ID" value="Pp3c23_3420V3.3"/>
    <property type="gene ID" value="Pp3c23_3420"/>
</dbReference>
<dbReference type="EnsemblPlants" id="Pp3c23_3420V3.3">
    <property type="protein sequence ID" value="Pp3c23_3420V3.3"/>
    <property type="gene ID" value="Pp3c23_3420"/>
</dbReference>
<evidence type="ECO:0000256" key="4">
    <source>
        <dbReference type="ARBA" id="ARBA00023242"/>
    </source>
</evidence>